<protein>
    <submittedName>
        <fullName evidence="1">Uncharacterized protein</fullName>
    </submittedName>
</protein>
<sequence length="152" mass="16042">MHYWTFELVGEDDQITMKGNYISRTSGRSPALSGNTLLHAVNNVWQDNDGHAIEGGEATARGIFEGNAFVAVNQLVSDYQGRLFTAPDGAAAQCEQALGRACEANALEDSGGDFDYSDTSFFGDFSGLTIASAVGADEARSQVPQNAGVGKI</sequence>
<dbReference type="Proteomes" id="UP001163324">
    <property type="component" value="Chromosome 6"/>
</dbReference>
<evidence type="ECO:0000313" key="2">
    <source>
        <dbReference type="Proteomes" id="UP001163324"/>
    </source>
</evidence>
<name>A0ACC0UV79_9HYPO</name>
<dbReference type="EMBL" id="CM047945">
    <property type="protein sequence ID" value="KAI9898017.1"/>
    <property type="molecule type" value="Genomic_DNA"/>
</dbReference>
<accession>A0ACC0UV79</accession>
<reference evidence="1" key="1">
    <citation type="submission" date="2022-10" db="EMBL/GenBank/DDBJ databases">
        <title>Complete Genome of Trichothecium roseum strain YXFP-22015, a Plant Pathogen Isolated from Citrus.</title>
        <authorList>
            <person name="Wang Y."/>
            <person name="Zhu L."/>
        </authorList>
    </citation>
    <scope>NUCLEOTIDE SEQUENCE</scope>
    <source>
        <strain evidence="1">YXFP-22015</strain>
    </source>
</reference>
<organism evidence="1 2">
    <name type="scientific">Trichothecium roseum</name>
    <dbReference type="NCBI Taxonomy" id="47278"/>
    <lineage>
        <taxon>Eukaryota</taxon>
        <taxon>Fungi</taxon>
        <taxon>Dikarya</taxon>
        <taxon>Ascomycota</taxon>
        <taxon>Pezizomycotina</taxon>
        <taxon>Sordariomycetes</taxon>
        <taxon>Hypocreomycetidae</taxon>
        <taxon>Hypocreales</taxon>
        <taxon>Hypocreales incertae sedis</taxon>
        <taxon>Trichothecium</taxon>
    </lineage>
</organism>
<keyword evidence="2" id="KW-1185">Reference proteome</keyword>
<evidence type="ECO:0000313" key="1">
    <source>
        <dbReference type="EMBL" id="KAI9898017.1"/>
    </source>
</evidence>
<gene>
    <name evidence="1" type="ORF">N3K66_006377</name>
</gene>
<proteinExistence type="predicted"/>
<comment type="caution">
    <text evidence="1">The sequence shown here is derived from an EMBL/GenBank/DDBJ whole genome shotgun (WGS) entry which is preliminary data.</text>
</comment>